<comment type="similarity">
    <text evidence="2 20">Belongs to the DNA2/NAM7 helicase family.</text>
</comment>
<feature type="domain" description="DNA replication factor Dna2 N-terminal" evidence="22">
    <location>
        <begin position="297"/>
        <end position="499"/>
    </location>
</feature>
<dbReference type="GO" id="GO:0033567">
    <property type="term" value="P:DNA replication, Okazaki fragment processing"/>
    <property type="evidence" value="ECO:0007669"/>
    <property type="project" value="UniProtKB-UniRule"/>
</dbReference>
<dbReference type="Pfam" id="PF13087">
    <property type="entry name" value="AAA_12"/>
    <property type="match status" value="1"/>
</dbReference>
<keyword evidence="3 20" id="KW-0158">Chromosome</keyword>
<reference evidence="26" key="2">
    <citation type="submission" date="2025-08" db="UniProtKB">
        <authorList>
            <consortium name="RefSeq"/>
        </authorList>
    </citation>
    <scope>IDENTIFICATION</scope>
    <source>
        <tissue evidence="26">Young leaves</tissue>
    </source>
</reference>
<keyword evidence="11 20" id="KW-0347">Helicase</keyword>
<dbReference type="GO" id="GO:0005737">
    <property type="term" value="C:cytoplasm"/>
    <property type="evidence" value="ECO:0007669"/>
    <property type="project" value="TreeGrafter"/>
</dbReference>
<gene>
    <name evidence="26" type="primary">LOC113861789</name>
</gene>
<keyword evidence="14 20" id="KW-0411">Iron-sulfur</keyword>
<dbReference type="InterPro" id="IPR045055">
    <property type="entry name" value="DNA2/NAM7-like"/>
</dbReference>
<dbReference type="PANTHER" id="PTHR10887">
    <property type="entry name" value="DNA2/NAM7 HELICASE FAMILY"/>
    <property type="match status" value="1"/>
</dbReference>
<dbReference type="Pfam" id="PF13086">
    <property type="entry name" value="AAA_11"/>
    <property type="match status" value="2"/>
</dbReference>
<dbReference type="GO" id="GO:0017108">
    <property type="term" value="F:5'-flap endonuclease activity"/>
    <property type="evidence" value="ECO:0007669"/>
    <property type="project" value="UniProtKB-UniRule"/>
</dbReference>
<dbReference type="Proteomes" id="UP000694853">
    <property type="component" value="Unplaced"/>
</dbReference>
<evidence type="ECO:0000256" key="15">
    <source>
        <dbReference type="ARBA" id="ARBA00023125"/>
    </source>
</evidence>
<keyword evidence="4 20" id="KW-0004">4Fe-4S</keyword>
<dbReference type="GO" id="GO:0071932">
    <property type="term" value="P:replication fork reversal"/>
    <property type="evidence" value="ECO:0007669"/>
    <property type="project" value="TreeGrafter"/>
</dbReference>
<dbReference type="GO" id="GO:0005694">
    <property type="term" value="C:chromosome"/>
    <property type="evidence" value="ECO:0007669"/>
    <property type="project" value="UniProtKB-SubCell"/>
</dbReference>
<dbReference type="GO" id="GO:0017116">
    <property type="term" value="F:single-stranded DNA helicase activity"/>
    <property type="evidence" value="ECO:0007669"/>
    <property type="project" value="UniProtKB-UniRule"/>
</dbReference>
<dbReference type="GO" id="GO:0051539">
    <property type="term" value="F:4 iron, 4 sulfur cluster binding"/>
    <property type="evidence" value="ECO:0007669"/>
    <property type="project" value="UniProtKB-UniRule"/>
</dbReference>
<keyword evidence="16 20" id="KW-0234">DNA repair</keyword>
<keyword evidence="10 20" id="KW-0378">Hydrolase</keyword>
<dbReference type="GO" id="GO:0003677">
    <property type="term" value="F:DNA binding"/>
    <property type="evidence" value="ECO:0007669"/>
    <property type="project" value="UniProtKB-UniRule"/>
</dbReference>
<evidence type="ECO:0000256" key="11">
    <source>
        <dbReference type="ARBA" id="ARBA00022806"/>
    </source>
</evidence>
<dbReference type="CDD" id="cd18041">
    <property type="entry name" value="DEXXQc_DNA2"/>
    <property type="match status" value="1"/>
</dbReference>
<evidence type="ECO:0000256" key="1">
    <source>
        <dbReference type="ARBA" id="ARBA00001966"/>
    </source>
</evidence>
<organism evidence="25 26">
    <name type="scientific">Abrus precatorius</name>
    <name type="common">Indian licorice</name>
    <name type="synonym">Glycine abrus</name>
    <dbReference type="NCBI Taxonomy" id="3816"/>
    <lineage>
        <taxon>Eukaryota</taxon>
        <taxon>Viridiplantae</taxon>
        <taxon>Streptophyta</taxon>
        <taxon>Embryophyta</taxon>
        <taxon>Tracheophyta</taxon>
        <taxon>Spermatophyta</taxon>
        <taxon>Magnoliopsida</taxon>
        <taxon>eudicotyledons</taxon>
        <taxon>Gunneridae</taxon>
        <taxon>Pentapetalae</taxon>
        <taxon>rosids</taxon>
        <taxon>fabids</taxon>
        <taxon>Fabales</taxon>
        <taxon>Fabaceae</taxon>
        <taxon>Papilionoideae</taxon>
        <taxon>50 kb inversion clade</taxon>
        <taxon>NPAAA clade</taxon>
        <taxon>indigoferoid/millettioid clade</taxon>
        <taxon>Abreae</taxon>
        <taxon>Abrus</taxon>
    </lineage>
</organism>
<evidence type="ECO:0000313" key="26">
    <source>
        <dbReference type="RefSeq" id="XP_027350618.1"/>
    </source>
</evidence>
<dbReference type="InterPro" id="IPR011604">
    <property type="entry name" value="PDDEXK-like_dom_sf"/>
</dbReference>
<dbReference type="InterPro" id="IPR041679">
    <property type="entry name" value="DNA2/NAM7-like_C"/>
</dbReference>
<feature type="domain" description="DNA2/NAM7 helicase helicase" evidence="23">
    <location>
        <begin position="958"/>
        <end position="1024"/>
    </location>
</feature>
<evidence type="ECO:0000256" key="2">
    <source>
        <dbReference type="ARBA" id="ARBA00007913"/>
    </source>
</evidence>
<dbReference type="GO" id="GO:0046872">
    <property type="term" value="F:metal ion binding"/>
    <property type="evidence" value="ECO:0007669"/>
    <property type="project" value="UniProtKB-UniRule"/>
</dbReference>
<dbReference type="FunFam" id="3.40.50.300:FF:001490">
    <property type="entry name" value="DNA replication helicase"/>
    <property type="match status" value="1"/>
</dbReference>
<protein>
    <recommendedName>
        <fullName evidence="20">DNA replication ATP-dependent helicase/nuclease</fullName>
        <ecNumber evidence="20">3.1.-.-</ecNumber>
        <ecNumber evidence="20">3.6.4.12</ecNumber>
    </recommendedName>
</protein>
<keyword evidence="15 20" id="KW-0238">DNA-binding</keyword>
<evidence type="ECO:0000259" key="23">
    <source>
        <dbReference type="Pfam" id="PF13086"/>
    </source>
</evidence>
<evidence type="ECO:0000256" key="4">
    <source>
        <dbReference type="ARBA" id="ARBA00022485"/>
    </source>
</evidence>
<evidence type="ECO:0000256" key="19">
    <source>
        <dbReference type="ARBA" id="ARBA00047995"/>
    </source>
</evidence>
<keyword evidence="13 20" id="KW-0408">Iron</keyword>
<keyword evidence="5 20" id="KW-0235">DNA replication</keyword>
<evidence type="ECO:0000256" key="12">
    <source>
        <dbReference type="ARBA" id="ARBA00022840"/>
    </source>
</evidence>
<dbReference type="GO" id="GO:0006281">
    <property type="term" value="P:DNA repair"/>
    <property type="evidence" value="ECO:0007669"/>
    <property type="project" value="UniProtKB-KW"/>
</dbReference>
<evidence type="ECO:0000256" key="21">
    <source>
        <dbReference type="SAM" id="MobiDB-lite"/>
    </source>
</evidence>
<dbReference type="EC" id="3.6.4.12" evidence="20"/>
<feature type="domain" description="DNA2/NAM7 helicase-like C-terminal" evidence="24">
    <location>
        <begin position="1033"/>
        <end position="1233"/>
    </location>
</feature>
<keyword evidence="25" id="KW-1185">Reference proteome</keyword>
<comment type="subcellular location">
    <subcellularLocation>
        <location evidence="20">Nucleus</location>
    </subcellularLocation>
    <subcellularLocation>
        <location evidence="20">Chromosome</location>
    </subcellularLocation>
</comment>
<keyword evidence="6 20" id="KW-0540">Nuclease</keyword>
<dbReference type="InterPro" id="IPR041677">
    <property type="entry name" value="DNA2/NAM7_AAA_11"/>
</dbReference>
<evidence type="ECO:0000313" key="25">
    <source>
        <dbReference type="Proteomes" id="UP000694853"/>
    </source>
</evidence>
<proteinExistence type="inferred from homology"/>
<feature type="compositionally biased region" description="Polar residues" evidence="21">
    <location>
        <begin position="105"/>
        <end position="115"/>
    </location>
</feature>
<dbReference type="InterPro" id="IPR014808">
    <property type="entry name" value="DNA_replication_fac_Dna2_N"/>
</dbReference>
<dbReference type="Gene3D" id="3.40.50.300">
    <property type="entry name" value="P-loop containing nucleotide triphosphate hydrolases"/>
    <property type="match status" value="2"/>
</dbReference>
<evidence type="ECO:0000256" key="18">
    <source>
        <dbReference type="ARBA" id="ARBA00023268"/>
    </source>
</evidence>
<dbReference type="AlphaFoldDB" id="A0A8B8L5A7"/>
<evidence type="ECO:0000256" key="9">
    <source>
        <dbReference type="ARBA" id="ARBA00022763"/>
    </source>
</evidence>
<dbReference type="InterPro" id="IPR047187">
    <property type="entry name" value="SF1_C_Upf1"/>
</dbReference>
<evidence type="ECO:0000259" key="22">
    <source>
        <dbReference type="Pfam" id="PF08696"/>
    </source>
</evidence>
<sequence>MPPKKKKPNPQPSKFGIQHFFDRASQKQSQPPPTNAVPNAAEDPTPDTAPKRFKFSPGMLVKQSQDDGVDEVTWKISPVNERLQAVSKHAPEIIKALADSSKMNLSPIRNCSEDQTSQDKDGKLPSLTPKAKALLPMSKLGQKRINLDRDVDNNVSVGNSGGQSPFRTPPSLSCCPDKVQLAKGIQHHGPCDQPFLRQHKKALLELLDQVEDAIAVDDDATVCTNHTYLYKSQDLIANELPVKANPVIERTKSHLCRGAISVFSSCNYLVLEVSEKQMPDDSSAAQCPYKVLRLLNEQTGEEWAVNLKDEWSYSVIAPGDTVNIIGQFGEGGHCDVDHDNNFLIVHPDILLPGTRVAASFSCQRRAVLDERIKHNENSIAALTGTLLHQIFQAGLTKECPTVNFMQDYAEVVLQRNTESLYACGVNENDVRKTLSEDIPRILSWIMQFKNMKEKNDPSVNFGFADGLKNLCISEVIDIEEMAWAPKYGLKGMIDASVKVKFQSQKDEPEEKIMPLEFKTGKTPNSQSSVEHDAQVILYTLLMSERYQKTIESGLLYYLQSDQTRGIVVQRSDLIGLIMRRNELASDILRALTLQQLSPMLQSPSICRGCRHLNICNIYHKAHGGSSESSGLGEMFDSRTHHMTTSYSKFLCHWDRLIDLEAKETELLKKEVWRSYSVKSPNSGGLSSLVLDASQGIPHHKDLKDHRFIYRFIRDTSTLSAVPDSSSSASLKNDLDCMLRSGDHVILSNESSHQIITKGVISDISQIHVSVSFSKRLRIPGSSSTAHDLVQQVWRIDKDEVVTSFAIMRFNLVQLFLQNDQSAHLRRMIVDLEAPRFDTGSLVSQDPAISYVWSEKSLNDDQRRAILKILTAKDYALILGMPGTGKTSTMVHAVKALLIRGTSILLTAYTNSAVDNLLIKLKAQGIDFVRIGRDDVVNEEVRGHCLSATNVHSVEDIKTRLELVKVVAVTCLGISSPLLGNMRFDVCIMDEAGQTTLPVSLGPLTFASTFVLVGDHYQLPPLVQSAEARENGMGISLFCRLSEAHPEAILALQSQYRMCQGIMDLSNALIYGERLRCGSSEIANAKLEFSGLNCGLPWLEDVLNPRRPVIFIDTDKLPALEERDQKIVNNPIEAHIIAEVAKELVKNGIGREHIGIITPYNSQANLIRHAACMTSLEIHTIDKYQGRDKDCILVSFVRSSENPTSCAASLLGDWHRINVALTRAKRKLIMVGSRRTLLKVPLLKLLIKKVEEQSGILSVTKKDICRKGELKRCTQIR</sequence>
<dbReference type="KEGG" id="aprc:113861789"/>
<keyword evidence="18 20" id="KW-0511">Multifunctional enzyme</keyword>
<dbReference type="FunFam" id="3.40.50.300:FF:002948">
    <property type="entry name" value="DNA replication ATP-dependent helicase/nuclease DNA2"/>
    <property type="match status" value="1"/>
</dbReference>
<evidence type="ECO:0000256" key="8">
    <source>
        <dbReference type="ARBA" id="ARBA00022741"/>
    </source>
</evidence>
<feature type="region of interest" description="Disordered" evidence="21">
    <location>
        <begin position="105"/>
        <end position="130"/>
    </location>
</feature>
<evidence type="ECO:0000256" key="14">
    <source>
        <dbReference type="ARBA" id="ARBA00023014"/>
    </source>
</evidence>
<evidence type="ECO:0000256" key="3">
    <source>
        <dbReference type="ARBA" id="ARBA00022454"/>
    </source>
</evidence>
<evidence type="ECO:0000259" key="24">
    <source>
        <dbReference type="Pfam" id="PF13087"/>
    </source>
</evidence>
<evidence type="ECO:0000256" key="6">
    <source>
        <dbReference type="ARBA" id="ARBA00022722"/>
    </source>
</evidence>
<evidence type="ECO:0000256" key="20">
    <source>
        <dbReference type="RuleBase" id="RU367041"/>
    </source>
</evidence>
<reference evidence="25" key="1">
    <citation type="journal article" date="2019" name="Toxins">
        <title>Detection of Abrin-Like and Prepropulchellin-Like Toxin Genes and Transcripts Using Whole Genome Sequencing and Full-Length Transcript Sequencing of Abrus precatorius.</title>
        <authorList>
            <person name="Hovde B.T."/>
            <person name="Daligault H.E."/>
            <person name="Hanschen E.R."/>
            <person name="Kunde Y.A."/>
            <person name="Johnson M.B."/>
            <person name="Starkenburg S.R."/>
            <person name="Johnson S.L."/>
        </authorList>
    </citation>
    <scope>NUCLEOTIDE SEQUENCE [LARGE SCALE GENOMIC DNA]</scope>
</reference>
<evidence type="ECO:0000256" key="17">
    <source>
        <dbReference type="ARBA" id="ARBA00023242"/>
    </source>
</evidence>
<dbReference type="InterPro" id="IPR026851">
    <property type="entry name" value="Dna2/JHS1_DEXXQ-box"/>
</dbReference>
<comment type="cofactor">
    <cofactor evidence="1">
        <name>[4Fe-4S] cluster</name>
        <dbReference type="ChEBI" id="CHEBI:49883"/>
    </cofactor>
</comment>
<keyword evidence="12 20" id="KW-0067">ATP-binding</keyword>
<dbReference type="Pfam" id="PF08696">
    <property type="entry name" value="Dna2"/>
    <property type="match status" value="1"/>
</dbReference>
<keyword evidence="8 20" id="KW-0547">Nucleotide-binding</keyword>
<dbReference type="CDD" id="cd22318">
    <property type="entry name" value="DNA2_N-like"/>
    <property type="match status" value="1"/>
</dbReference>
<dbReference type="GO" id="GO:0005524">
    <property type="term" value="F:ATP binding"/>
    <property type="evidence" value="ECO:0007669"/>
    <property type="project" value="UniProtKB-UniRule"/>
</dbReference>
<dbReference type="GO" id="GO:0005634">
    <property type="term" value="C:nucleus"/>
    <property type="evidence" value="ECO:0007669"/>
    <property type="project" value="UniProtKB-SubCell"/>
</dbReference>
<evidence type="ECO:0000256" key="16">
    <source>
        <dbReference type="ARBA" id="ARBA00023204"/>
    </source>
</evidence>
<dbReference type="EC" id="3.1.-.-" evidence="20"/>
<keyword evidence="7 20" id="KW-0479">Metal-binding</keyword>
<keyword evidence="9 20" id="KW-0227">DNA damage</keyword>
<dbReference type="OrthoDB" id="306218at2759"/>
<evidence type="ECO:0000256" key="10">
    <source>
        <dbReference type="ARBA" id="ARBA00022801"/>
    </source>
</evidence>
<name>A0A8B8L5A7_ABRPR</name>
<evidence type="ECO:0000256" key="13">
    <source>
        <dbReference type="ARBA" id="ARBA00023004"/>
    </source>
</evidence>
<feature type="region of interest" description="Disordered" evidence="21">
    <location>
        <begin position="1"/>
        <end position="68"/>
    </location>
</feature>
<comment type="function">
    <text evidence="20">Key enzyme involved in DNA replication and DNA repair. Involved in Okazaki fragments processing by cleaving long flaps that escape FEN1: flaps that are longer than 27 nucleotides are coated by replication protein A complex (RPA), leading to recruit DNA2 which cleaves the flap until it is too short to bind RPA and becomes a substrate for FEN1. Also involved in 5'-end resection of DNA during double-strand break (DSB) repair by mediating the cleavage of 5'-ssDNA.</text>
</comment>
<evidence type="ECO:0000256" key="7">
    <source>
        <dbReference type="ARBA" id="ARBA00022723"/>
    </source>
</evidence>
<dbReference type="PANTHER" id="PTHR10887:SF433">
    <property type="entry name" value="DNA REPLICATION ATP-DEPENDENT HELICASE_NUCLEASE DNA2"/>
    <property type="match status" value="1"/>
</dbReference>
<dbReference type="GeneID" id="113861789"/>
<dbReference type="CDD" id="cd18808">
    <property type="entry name" value="SF1_C_Upf1"/>
    <property type="match status" value="1"/>
</dbReference>
<dbReference type="SUPFAM" id="SSF52540">
    <property type="entry name" value="P-loop containing nucleoside triphosphate hydrolases"/>
    <property type="match status" value="1"/>
</dbReference>
<accession>A0A8B8L5A7</accession>
<feature type="domain" description="DNA2/NAM7 helicase helicase" evidence="23">
    <location>
        <begin position="857"/>
        <end position="948"/>
    </location>
</feature>
<dbReference type="Gene3D" id="3.90.320.10">
    <property type="match status" value="1"/>
</dbReference>
<keyword evidence="17 20" id="KW-0539">Nucleus</keyword>
<comment type="catalytic activity">
    <reaction evidence="19 20">
        <text>ATP + H2O = ADP + phosphate + H(+)</text>
        <dbReference type="Rhea" id="RHEA:13065"/>
        <dbReference type="ChEBI" id="CHEBI:15377"/>
        <dbReference type="ChEBI" id="CHEBI:15378"/>
        <dbReference type="ChEBI" id="CHEBI:30616"/>
        <dbReference type="ChEBI" id="CHEBI:43474"/>
        <dbReference type="ChEBI" id="CHEBI:456216"/>
        <dbReference type="EC" id="3.6.4.12"/>
    </reaction>
</comment>
<dbReference type="RefSeq" id="XP_027350618.1">
    <property type="nucleotide sequence ID" value="XM_027494817.1"/>
</dbReference>
<dbReference type="FunFam" id="3.40.50.300:FF:001302">
    <property type="entry name" value="DNA replication ATP-dependent helicase/nuclease DNA2"/>
    <property type="match status" value="1"/>
</dbReference>
<dbReference type="FunFam" id="3.90.320.10:FF:000001">
    <property type="entry name" value="DNA replication helicase Dna2"/>
    <property type="match status" value="1"/>
</dbReference>
<evidence type="ECO:0000256" key="5">
    <source>
        <dbReference type="ARBA" id="ARBA00022705"/>
    </source>
</evidence>
<dbReference type="InterPro" id="IPR027417">
    <property type="entry name" value="P-loop_NTPase"/>
</dbReference>